<dbReference type="RefSeq" id="WP_004912519.1">
    <property type="nucleotide sequence ID" value="NZ_BGMI01000002.1"/>
</dbReference>
<evidence type="ECO:0000313" key="1">
    <source>
        <dbReference type="EMBL" id="MDH2306338.1"/>
    </source>
</evidence>
<evidence type="ECO:0000313" key="2">
    <source>
        <dbReference type="Proteomes" id="UP001162044"/>
    </source>
</evidence>
<sequence>MNESKMSYLLFISALFSFIILNCAYATKTIGCYYLHYSEKKSNNDVNTLINLKFKFNNEAKLTISSWQELYSCQGNYTLKEIATGFNASIIDEQDCKIPPPQFVISKNANRYLIKNESLLINDPSSYQLIECHSE</sequence>
<dbReference type="EMBL" id="JARVQW010000006">
    <property type="protein sequence ID" value="MDH2306338.1"/>
    <property type="molecule type" value="Genomic_DNA"/>
</dbReference>
<organism evidence="1 2">
    <name type="scientific">Providencia rettgeri</name>
    <dbReference type="NCBI Taxonomy" id="587"/>
    <lineage>
        <taxon>Bacteria</taxon>
        <taxon>Pseudomonadati</taxon>
        <taxon>Pseudomonadota</taxon>
        <taxon>Gammaproteobacteria</taxon>
        <taxon>Enterobacterales</taxon>
        <taxon>Morganellaceae</taxon>
        <taxon>Providencia</taxon>
    </lineage>
</organism>
<accession>A0AB35LB58</accession>
<protein>
    <recommendedName>
        <fullName evidence="3">Lipoprotein</fullName>
    </recommendedName>
</protein>
<dbReference type="AlphaFoldDB" id="A0AB35LB58"/>
<dbReference type="Proteomes" id="UP001162044">
    <property type="component" value="Unassembled WGS sequence"/>
</dbReference>
<comment type="caution">
    <text evidence="1">The sequence shown here is derived from an EMBL/GenBank/DDBJ whole genome shotgun (WGS) entry which is preliminary data.</text>
</comment>
<proteinExistence type="predicted"/>
<reference evidence="1" key="2">
    <citation type="submission" date="2023-10" db="EMBL/GenBank/DDBJ databases">
        <title>Analysis of Resistance Genes of Carbapenem-resistant Providencia rettgeri.</title>
        <authorList>
            <person name="Liu M."/>
        </authorList>
    </citation>
    <scope>NUCLEOTIDE SEQUENCE</scope>
    <source>
        <strain evidence="1">QITACRE101</strain>
    </source>
</reference>
<name>A0AB35LB58_PRORE</name>
<reference evidence="1" key="1">
    <citation type="submission" date="2023-04" db="EMBL/GenBank/DDBJ databases">
        <authorList>
            <person name="Li W."/>
        </authorList>
    </citation>
    <scope>NUCLEOTIDE SEQUENCE</scope>
    <source>
        <strain evidence="1">QITACRE101</strain>
    </source>
</reference>
<gene>
    <name evidence="1" type="ORF">QDQ51_13035</name>
</gene>
<evidence type="ECO:0008006" key="3">
    <source>
        <dbReference type="Google" id="ProtNLM"/>
    </source>
</evidence>